<reference evidence="1 2" key="1">
    <citation type="submission" date="2019-01" db="EMBL/GenBank/DDBJ databases">
        <title>Novel species of Cellulomonas.</title>
        <authorList>
            <person name="Liu Q."/>
            <person name="Xin Y.-H."/>
        </authorList>
    </citation>
    <scope>NUCLEOTIDE SEQUENCE [LARGE SCALE GENOMIC DNA]</scope>
    <source>
        <strain evidence="1 2">HLT2-17</strain>
    </source>
</reference>
<proteinExistence type="predicted"/>
<dbReference type="SUPFAM" id="SSF54427">
    <property type="entry name" value="NTF2-like"/>
    <property type="match status" value="1"/>
</dbReference>
<dbReference type="InterPro" id="IPR032710">
    <property type="entry name" value="NTF2-like_dom_sf"/>
</dbReference>
<keyword evidence="2" id="KW-1185">Reference proteome</keyword>
<name>A0A4Q5N2T2_9MICO</name>
<comment type="caution">
    <text evidence="1">The sequence shown here is derived from an EMBL/GenBank/DDBJ whole genome shotgun (WGS) entry which is preliminary data.</text>
</comment>
<dbReference type="AlphaFoldDB" id="A0A4Q5N2T2"/>
<dbReference type="RefSeq" id="WP_130102729.1">
    <property type="nucleotide sequence ID" value="NZ_SDWW01000024.1"/>
</dbReference>
<dbReference type="Proteomes" id="UP000293764">
    <property type="component" value="Unassembled WGS sequence"/>
</dbReference>
<gene>
    <name evidence="1" type="ORF">EUA98_10985</name>
</gene>
<protein>
    <recommendedName>
        <fullName evidence="3">Nuclear transport factor 2 family protein</fullName>
    </recommendedName>
</protein>
<organism evidence="1 2">
    <name type="scientific">Pengzhenrongella frigida</name>
    <dbReference type="NCBI Taxonomy" id="1259133"/>
    <lineage>
        <taxon>Bacteria</taxon>
        <taxon>Bacillati</taxon>
        <taxon>Actinomycetota</taxon>
        <taxon>Actinomycetes</taxon>
        <taxon>Micrococcales</taxon>
        <taxon>Pengzhenrongella</taxon>
    </lineage>
</organism>
<dbReference type="Gene3D" id="3.10.450.50">
    <property type="match status" value="1"/>
</dbReference>
<evidence type="ECO:0008006" key="3">
    <source>
        <dbReference type="Google" id="ProtNLM"/>
    </source>
</evidence>
<dbReference type="OrthoDB" id="5118128at2"/>
<evidence type="ECO:0000313" key="2">
    <source>
        <dbReference type="Proteomes" id="UP000293764"/>
    </source>
</evidence>
<evidence type="ECO:0000313" key="1">
    <source>
        <dbReference type="EMBL" id="RYV50907.1"/>
    </source>
</evidence>
<accession>A0A4Q5N2T2</accession>
<sequence length="149" mass="15286">MTSGPNRVLAILVGLVVVLAAVAGVVVANRTAPSLDADTPAGVVQEYLQAVLAGDYPAAADLISPSSPCDAADVAQAYLPETARVVLDRTTVDGDRAVVTLDVTENAGDGPFGDSGYSHTERINVAREGGAWKITGSPWLLYSCDSTKG</sequence>
<dbReference type="EMBL" id="SDWW01000024">
    <property type="protein sequence ID" value="RYV50907.1"/>
    <property type="molecule type" value="Genomic_DNA"/>
</dbReference>